<dbReference type="Proteomes" id="UP000295578">
    <property type="component" value="Unassembled WGS sequence"/>
</dbReference>
<name>A0A4R5BXQ0_9ACTN</name>
<reference evidence="2 3" key="1">
    <citation type="submission" date="2019-03" db="EMBL/GenBank/DDBJ databases">
        <title>Draft genome sequences of novel Actinobacteria.</title>
        <authorList>
            <person name="Sahin N."/>
            <person name="Ay H."/>
            <person name="Saygin H."/>
        </authorList>
    </citation>
    <scope>NUCLEOTIDE SEQUENCE [LARGE SCALE GENOMIC DNA]</scope>
    <source>
        <strain evidence="2 3">DSM 45941</strain>
    </source>
</reference>
<dbReference type="RefSeq" id="WP_132193829.1">
    <property type="nucleotide sequence ID" value="NZ_SMKY01000009.1"/>
</dbReference>
<keyword evidence="1" id="KW-0479">Metal-binding</keyword>
<dbReference type="EMBL" id="SMKY01000009">
    <property type="protein sequence ID" value="TDD90170.1"/>
    <property type="molecule type" value="Genomic_DNA"/>
</dbReference>
<feature type="binding site" evidence="1">
    <location>
        <position position="51"/>
    </location>
    <ligand>
        <name>Mg(2+)</name>
        <dbReference type="ChEBI" id="CHEBI:18420"/>
        <label>1</label>
    </ligand>
</feature>
<feature type="binding site" evidence="1">
    <location>
        <position position="52"/>
    </location>
    <ligand>
        <name>Mg(2+)</name>
        <dbReference type="ChEBI" id="CHEBI:18420"/>
        <label>1</label>
    </ligand>
</feature>
<organism evidence="2 3">
    <name type="scientific">Actinomadura darangshiensis</name>
    <dbReference type="NCBI Taxonomy" id="705336"/>
    <lineage>
        <taxon>Bacteria</taxon>
        <taxon>Bacillati</taxon>
        <taxon>Actinomycetota</taxon>
        <taxon>Actinomycetes</taxon>
        <taxon>Streptosporangiales</taxon>
        <taxon>Thermomonosporaceae</taxon>
        <taxon>Actinomadura</taxon>
    </lineage>
</organism>
<dbReference type="Gene3D" id="1.10.4080.10">
    <property type="entry name" value="ADP-ribosylation/Crystallin J1"/>
    <property type="match status" value="1"/>
</dbReference>
<sequence>MPLTTDERAARAKGSLAGLSVGDAFGDQFFLLANRHVPATTGVPPAPWNWSDDTEMACSVMDVLNRFGQIDQGALVKAFAGRMDVGRGYGAGAFELLERVRGGDHWRRASSELFDGKGSFGNGAAMRVAPLGAYFSDDLERAASEAALSAEVTHANPEGVAGAVAVAVATAYVASHDRVTPKAVIGAALDLTTTGQYVRRGLKRALRLLAKSPQEAAHELGNGSRITAQDTVPYALWAAATRLTDYEAAVRACAMVGGDMDTTAAMTGGIVAAHLGPDAVPAAWLQAREPLPHWLEGAEKPLGTAD</sequence>
<feature type="binding site" evidence="1">
    <location>
        <position position="259"/>
    </location>
    <ligand>
        <name>Mg(2+)</name>
        <dbReference type="ChEBI" id="CHEBI:18420"/>
        <label>1</label>
    </ligand>
</feature>
<evidence type="ECO:0000313" key="2">
    <source>
        <dbReference type="EMBL" id="TDD90170.1"/>
    </source>
</evidence>
<dbReference type="AlphaFoldDB" id="A0A4R5BXQ0"/>
<dbReference type="GO" id="GO:0016787">
    <property type="term" value="F:hydrolase activity"/>
    <property type="evidence" value="ECO:0007669"/>
    <property type="project" value="UniProtKB-KW"/>
</dbReference>
<dbReference type="Pfam" id="PF03747">
    <property type="entry name" value="ADP_ribosyl_GH"/>
    <property type="match status" value="1"/>
</dbReference>
<dbReference type="InterPro" id="IPR050792">
    <property type="entry name" value="ADP-ribosylglycohydrolase"/>
</dbReference>
<dbReference type="InterPro" id="IPR005502">
    <property type="entry name" value="Ribosyl_crysJ1"/>
</dbReference>
<dbReference type="SUPFAM" id="SSF101478">
    <property type="entry name" value="ADP-ribosylglycohydrolase"/>
    <property type="match status" value="1"/>
</dbReference>
<accession>A0A4R5BXQ0</accession>
<proteinExistence type="predicted"/>
<keyword evidence="3" id="KW-1185">Reference proteome</keyword>
<protein>
    <submittedName>
        <fullName evidence="2">ADP-ribosylglycohydrolase family protein</fullName>
    </submittedName>
</protein>
<dbReference type="PANTHER" id="PTHR16222">
    <property type="entry name" value="ADP-RIBOSYLGLYCOHYDROLASE"/>
    <property type="match status" value="1"/>
</dbReference>
<dbReference type="InterPro" id="IPR036705">
    <property type="entry name" value="Ribosyl_crysJ1_sf"/>
</dbReference>
<comment type="caution">
    <text evidence="2">The sequence shown here is derived from an EMBL/GenBank/DDBJ whole genome shotgun (WGS) entry which is preliminary data.</text>
</comment>
<feature type="binding site" evidence="1">
    <location>
        <position position="53"/>
    </location>
    <ligand>
        <name>Mg(2+)</name>
        <dbReference type="ChEBI" id="CHEBI:18420"/>
        <label>1</label>
    </ligand>
</feature>
<comment type="cofactor">
    <cofactor evidence="1">
        <name>Mg(2+)</name>
        <dbReference type="ChEBI" id="CHEBI:18420"/>
    </cofactor>
    <text evidence="1">Binds 2 magnesium ions per subunit.</text>
</comment>
<gene>
    <name evidence="2" type="ORF">E1293_03820</name>
</gene>
<keyword evidence="1" id="KW-0460">Magnesium</keyword>
<dbReference type="GO" id="GO:0046872">
    <property type="term" value="F:metal ion binding"/>
    <property type="evidence" value="ECO:0007669"/>
    <property type="project" value="UniProtKB-KW"/>
</dbReference>
<feature type="binding site" evidence="1">
    <location>
        <position position="261"/>
    </location>
    <ligand>
        <name>Mg(2+)</name>
        <dbReference type="ChEBI" id="CHEBI:18420"/>
        <label>1</label>
    </ligand>
</feature>
<dbReference type="PANTHER" id="PTHR16222:SF12">
    <property type="entry name" value="ADP-RIBOSYLGLYCOHYDROLASE-RELATED"/>
    <property type="match status" value="1"/>
</dbReference>
<evidence type="ECO:0000313" key="3">
    <source>
        <dbReference type="Proteomes" id="UP000295578"/>
    </source>
</evidence>
<feature type="binding site" evidence="1">
    <location>
        <position position="262"/>
    </location>
    <ligand>
        <name>Mg(2+)</name>
        <dbReference type="ChEBI" id="CHEBI:18420"/>
        <label>1</label>
    </ligand>
</feature>
<evidence type="ECO:0000256" key="1">
    <source>
        <dbReference type="PIRSR" id="PIRSR605502-1"/>
    </source>
</evidence>
<keyword evidence="2" id="KW-0378">Hydrolase</keyword>
<dbReference type="OrthoDB" id="9798107at2"/>